<evidence type="ECO:0000256" key="1">
    <source>
        <dbReference type="ARBA" id="ARBA00023015"/>
    </source>
</evidence>
<dbReference type="PANTHER" id="PTHR33204:SF18">
    <property type="entry name" value="TRANSCRIPTIONAL REGULATORY PROTEIN"/>
    <property type="match status" value="1"/>
</dbReference>
<name>A0ABY3VNK3_9MYCO</name>
<sequence>MSTRRASKDRASAVSFEELRVRNCSIKRALDVVGEKWTLLVIREALYGASRFEEFLAKVECSRAVLSDRLATLVEHGVLRQEPYREVGQRERRQYLLTEKGYDLFFAVVALMQWGDRWEADDAGGPVVFRHRDCDELVHIEMRCADDHRCIGGDTYYTPAPQLTNDG</sequence>
<evidence type="ECO:0000259" key="4">
    <source>
        <dbReference type="PROSITE" id="PS51118"/>
    </source>
</evidence>
<protein>
    <submittedName>
        <fullName evidence="5">Helix-turn-helix transcriptional regulator</fullName>
    </submittedName>
</protein>
<dbReference type="InterPro" id="IPR002577">
    <property type="entry name" value="HTH_HxlR"/>
</dbReference>
<organism evidence="5 6">
    <name type="scientific">Mycobacterium paraterrae</name>
    <dbReference type="NCBI Taxonomy" id="577492"/>
    <lineage>
        <taxon>Bacteria</taxon>
        <taxon>Bacillati</taxon>
        <taxon>Actinomycetota</taxon>
        <taxon>Actinomycetes</taxon>
        <taxon>Mycobacteriales</taxon>
        <taxon>Mycobacteriaceae</taxon>
        <taxon>Mycobacterium</taxon>
    </lineage>
</organism>
<dbReference type="PROSITE" id="PS51118">
    <property type="entry name" value="HTH_HXLR"/>
    <property type="match status" value="1"/>
</dbReference>
<dbReference type="PANTHER" id="PTHR33204">
    <property type="entry name" value="TRANSCRIPTIONAL REGULATOR, MARR FAMILY"/>
    <property type="match status" value="1"/>
</dbReference>
<evidence type="ECO:0000256" key="3">
    <source>
        <dbReference type="ARBA" id="ARBA00023163"/>
    </source>
</evidence>
<accession>A0ABY3VNK3</accession>
<dbReference type="SUPFAM" id="SSF46785">
    <property type="entry name" value="Winged helix' DNA-binding domain"/>
    <property type="match status" value="1"/>
</dbReference>
<dbReference type="Gene3D" id="1.10.10.10">
    <property type="entry name" value="Winged helix-like DNA-binding domain superfamily/Winged helix DNA-binding domain"/>
    <property type="match status" value="1"/>
</dbReference>
<keyword evidence="1" id="KW-0805">Transcription regulation</keyword>
<reference evidence="5" key="1">
    <citation type="submission" date="2022-08" db="EMBL/GenBank/DDBJ databases">
        <title>Whole genome sequencing of non-tuberculosis mycobacteria type-strains.</title>
        <authorList>
            <person name="Igarashi Y."/>
            <person name="Osugi A."/>
            <person name="Mitarai S."/>
        </authorList>
    </citation>
    <scope>NUCLEOTIDE SEQUENCE</scope>
    <source>
        <strain evidence="5">DSM 45127</strain>
    </source>
</reference>
<dbReference type="InterPro" id="IPR036388">
    <property type="entry name" value="WH-like_DNA-bd_sf"/>
</dbReference>
<keyword evidence="2" id="KW-0238">DNA-binding</keyword>
<evidence type="ECO:0000256" key="2">
    <source>
        <dbReference type="ARBA" id="ARBA00023125"/>
    </source>
</evidence>
<feature type="domain" description="HTH hxlR-type" evidence="4">
    <location>
        <begin position="24"/>
        <end position="123"/>
    </location>
</feature>
<dbReference type="RefSeq" id="WP_240262761.1">
    <property type="nucleotide sequence ID" value="NZ_CP092488.2"/>
</dbReference>
<evidence type="ECO:0000313" key="6">
    <source>
        <dbReference type="Proteomes" id="UP001055336"/>
    </source>
</evidence>
<dbReference type="InterPro" id="IPR036390">
    <property type="entry name" value="WH_DNA-bd_sf"/>
</dbReference>
<proteinExistence type="predicted"/>
<gene>
    <name evidence="5" type="ORF">MKK62_06930</name>
</gene>
<dbReference type="EMBL" id="CP092488">
    <property type="protein sequence ID" value="UMB71007.1"/>
    <property type="molecule type" value="Genomic_DNA"/>
</dbReference>
<keyword evidence="6" id="KW-1185">Reference proteome</keyword>
<dbReference type="Pfam" id="PF01638">
    <property type="entry name" value="HxlR"/>
    <property type="match status" value="1"/>
</dbReference>
<evidence type="ECO:0000313" key="5">
    <source>
        <dbReference type="EMBL" id="UMB71007.1"/>
    </source>
</evidence>
<keyword evidence="3" id="KW-0804">Transcription</keyword>
<dbReference type="Proteomes" id="UP001055336">
    <property type="component" value="Chromosome"/>
</dbReference>